<dbReference type="InterPro" id="IPR007848">
    <property type="entry name" value="Small_mtfrase_dom"/>
</dbReference>
<dbReference type="Pfam" id="PF05175">
    <property type="entry name" value="MTS"/>
    <property type="match status" value="1"/>
</dbReference>
<dbReference type="SUPFAM" id="SSF53335">
    <property type="entry name" value="S-adenosyl-L-methionine-dependent methyltransferases"/>
    <property type="match status" value="1"/>
</dbReference>
<reference evidence="2 3" key="1">
    <citation type="submission" date="2016-08" db="EMBL/GenBank/DDBJ databases">
        <title>Complete Genome Sequence Of The Indigo Reducing Clostridium isatidis DSM15098.</title>
        <authorList>
            <person name="Little G.T."/>
            <person name="Minton N.P."/>
        </authorList>
    </citation>
    <scope>NUCLEOTIDE SEQUENCE [LARGE SCALE GENOMIC DNA]</scope>
    <source>
        <strain evidence="2 3">DSM 15098</strain>
    </source>
</reference>
<gene>
    <name evidence="2" type="ORF">BEN51_06885</name>
</gene>
<dbReference type="Gene3D" id="3.40.50.150">
    <property type="entry name" value="Vaccinia Virus protein VP39"/>
    <property type="match status" value="1"/>
</dbReference>
<dbReference type="RefSeq" id="WP_119865350.1">
    <property type="nucleotide sequence ID" value="NZ_CP016786.1"/>
</dbReference>
<evidence type="ECO:0000313" key="2">
    <source>
        <dbReference type="EMBL" id="ASW43214.1"/>
    </source>
</evidence>
<accession>A0A343JCF6</accession>
<dbReference type="InterPro" id="IPR029063">
    <property type="entry name" value="SAM-dependent_MTases_sf"/>
</dbReference>
<name>A0A343JCF6_9CLOT</name>
<organism evidence="2 3">
    <name type="scientific">Clostridium isatidis</name>
    <dbReference type="NCBI Taxonomy" id="182773"/>
    <lineage>
        <taxon>Bacteria</taxon>
        <taxon>Bacillati</taxon>
        <taxon>Bacillota</taxon>
        <taxon>Clostridia</taxon>
        <taxon>Eubacteriales</taxon>
        <taxon>Clostridiaceae</taxon>
        <taxon>Clostridium</taxon>
    </lineage>
</organism>
<evidence type="ECO:0000313" key="3">
    <source>
        <dbReference type="Proteomes" id="UP000264883"/>
    </source>
</evidence>
<feature type="domain" description="Methyltransferase small" evidence="1">
    <location>
        <begin position="84"/>
        <end position="151"/>
    </location>
</feature>
<dbReference type="EMBL" id="CP016786">
    <property type="protein sequence ID" value="ASW43214.1"/>
    <property type="molecule type" value="Genomic_DNA"/>
</dbReference>
<dbReference type="AlphaFoldDB" id="A0A343JCF6"/>
<dbReference type="Proteomes" id="UP000264883">
    <property type="component" value="Chromosome"/>
</dbReference>
<proteinExistence type="predicted"/>
<protein>
    <recommendedName>
        <fullName evidence="1">Methyltransferase small domain-containing protein</fullName>
    </recommendedName>
</protein>
<dbReference type="OrthoDB" id="1935097at2"/>
<evidence type="ECO:0000259" key="1">
    <source>
        <dbReference type="Pfam" id="PF05175"/>
    </source>
</evidence>
<sequence>MKPFERDYVLKKINEYNELINENNINDFKIDKSITINQYIKGYMYEKEDNISVNIIRLLKANKELMRISPIEIESSYSFIKFAKGKVGVVGLGLGYVVNELLKKDNIKEVVVYEKEKEIIELYKRNFNNNNNKLRIIYGDAYKVKKESFDFFYVDIYYYELSKKVVEDYKIFNKLHNIKEYFFWGYEHFLLSCRYEEIVWVYVPELWMEGSKLIFTALQEESLLNYYKKLDENLVSEILAEFKIIFDEED</sequence>
<keyword evidence="3" id="KW-1185">Reference proteome</keyword>
<dbReference type="KEGG" id="cia:BEN51_06885"/>